<dbReference type="OrthoDB" id="2564904at2759"/>
<evidence type="ECO:0000256" key="2">
    <source>
        <dbReference type="SAM" id="SignalP"/>
    </source>
</evidence>
<sequence>MSRLLVSSLAVLGVASAQYSAYYHPSANGLPDKTENGQTGTNKCGTESSQTSQCQNVYVDSIDDFCVFGPPNGGEVAANEAVEVSYCTKAGRGTRVLPEGTITGAHFVRTPSYVQVTGEGDFTKIGISPGDQGGELDPHGADGTGNPKGGLVFVNGVQSHEWFNFMGATDFCIRACFDGDRATSLCRHTYDELGCGFNAPGNYATNVFESCEGDDAQDIMYGYPGLGTFVQTDTSNGVAVPSPHPAPASSNCQNVNSAQLGGTATNFGRNAQTSAPASSSSSSSSSSTTPSSTSSSTSSTSSSSSSTSTVIAVQMSTSITSSSPASTVVQTSANGPTATVNSGRSAQDATAGASSLAVSTLGAATIVSFVVAISLSS</sequence>
<name>A0A316YXW3_9BASI</name>
<feature type="compositionally biased region" description="Low complexity" evidence="1">
    <location>
        <begin position="273"/>
        <end position="306"/>
    </location>
</feature>
<reference evidence="3 4" key="1">
    <citation type="journal article" date="2018" name="Mol. Biol. Evol.">
        <title>Broad Genomic Sampling Reveals a Smut Pathogenic Ancestry of the Fungal Clade Ustilaginomycotina.</title>
        <authorList>
            <person name="Kijpornyongpan T."/>
            <person name="Mondo S.J."/>
            <person name="Barry K."/>
            <person name="Sandor L."/>
            <person name="Lee J."/>
            <person name="Lipzen A."/>
            <person name="Pangilinan J."/>
            <person name="LaButti K."/>
            <person name="Hainaut M."/>
            <person name="Henrissat B."/>
            <person name="Grigoriev I.V."/>
            <person name="Spatafora J.W."/>
            <person name="Aime M.C."/>
        </authorList>
    </citation>
    <scope>NUCLEOTIDE SEQUENCE [LARGE SCALE GENOMIC DNA]</scope>
    <source>
        <strain evidence="3 4">MCA 4198</strain>
    </source>
</reference>
<feature type="compositionally biased region" description="Polar residues" evidence="1">
    <location>
        <begin position="328"/>
        <end position="345"/>
    </location>
</feature>
<dbReference type="EMBL" id="KZ819634">
    <property type="protein sequence ID" value="PWN93468.1"/>
    <property type="molecule type" value="Genomic_DNA"/>
</dbReference>
<feature type="region of interest" description="Disordered" evidence="1">
    <location>
        <begin position="28"/>
        <end position="47"/>
    </location>
</feature>
<dbReference type="InParanoid" id="A0A316YXW3"/>
<feature type="region of interest" description="Disordered" evidence="1">
    <location>
        <begin position="234"/>
        <end position="306"/>
    </location>
</feature>
<evidence type="ECO:0000313" key="3">
    <source>
        <dbReference type="EMBL" id="PWN93468.1"/>
    </source>
</evidence>
<feature type="compositionally biased region" description="Polar residues" evidence="1">
    <location>
        <begin position="251"/>
        <end position="272"/>
    </location>
</feature>
<dbReference type="AlphaFoldDB" id="A0A316YXW3"/>
<feature type="region of interest" description="Disordered" evidence="1">
    <location>
        <begin position="322"/>
        <end position="345"/>
    </location>
</feature>
<evidence type="ECO:0000313" key="4">
    <source>
        <dbReference type="Proteomes" id="UP000245768"/>
    </source>
</evidence>
<dbReference type="STRING" id="215250.A0A316YXW3"/>
<accession>A0A316YXW3</accession>
<keyword evidence="2" id="KW-0732">Signal</keyword>
<protein>
    <recommendedName>
        <fullName evidence="5">Macrofage activating glyco protein</fullName>
    </recommendedName>
</protein>
<evidence type="ECO:0008006" key="5">
    <source>
        <dbReference type="Google" id="ProtNLM"/>
    </source>
</evidence>
<dbReference type="Proteomes" id="UP000245768">
    <property type="component" value="Unassembled WGS sequence"/>
</dbReference>
<evidence type="ECO:0000256" key="1">
    <source>
        <dbReference type="SAM" id="MobiDB-lite"/>
    </source>
</evidence>
<keyword evidence="4" id="KW-1185">Reference proteome</keyword>
<feature type="compositionally biased region" description="Polar residues" evidence="1">
    <location>
        <begin position="36"/>
        <end position="47"/>
    </location>
</feature>
<proteinExistence type="predicted"/>
<feature type="chain" id="PRO_5016269970" description="Macrofage activating glyco protein" evidence="2">
    <location>
        <begin position="18"/>
        <end position="377"/>
    </location>
</feature>
<organism evidence="3 4">
    <name type="scientific">Acaromyces ingoldii</name>
    <dbReference type="NCBI Taxonomy" id="215250"/>
    <lineage>
        <taxon>Eukaryota</taxon>
        <taxon>Fungi</taxon>
        <taxon>Dikarya</taxon>
        <taxon>Basidiomycota</taxon>
        <taxon>Ustilaginomycotina</taxon>
        <taxon>Exobasidiomycetes</taxon>
        <taxon>Exobasidiales</taxon>
        <taxon>Cryptobasidiaceae</taxon>
        <taxon>Acaromyces</taxon>
    </lineage>
</organism>
<dbReference type="RefSeq" id="XP_025380666.1">
    <property type="nucleotide sequence ID" value="XM_025519464.1"/>
</dbReference>
<feature type="signal peptide" evidence="2">
    <location>
        <begin position="1"/>
        <end position="17"/>
    </location>
</feature>
<gene>
    <name evidence="3" type="ORF">FA10DRAFT_247698</name>
</gene>
<dbReference type="GeneID" id="37041380"/>